<evidence type="ECO:0000256" key="3">
    <source>
        <dbReference type="ARBA" id="ARBA00023157"/>
    </source>
</evidence>
<keyword evidence="1 4" id="KW-0245">EGF-like domain</keyword>
<dbReference type="EMBL" id="CP111022">
    <property type="protein sequence ID" value="WAR20573.1"/>
    <property type="molecule type" value="Genomic_DNA"/>
</dbReference>
<dbReference type="PRINTS" id="PR00010">
    <property type="entry name" value="EGFBLOOD"/>
</dbReference>
<evidence type="ECO:0000313" key="8">
    <source>
        <dbReference type="Proteomes" id="UP001164746"/>
    </source>
</evidence>
<evidence type="ECO:0000256" key="4">
    <source>
        <dbReference type="PROSITE-ProRule" id="PRU00076"/>
    </source>
</evidence>
<feature type="domain" description="EGF-like" evidence="6">
    <location>
        <begin position="123"/>
        <end position="159"/>
    </location>
</feature>
<evidence type="ECO:0000256" key="5">
    <source>
        <dbReference type="SAM" id="Phobius"/>
    </source>
</evidence>
<evidence type="ECO:0000259" key="6">
    <source>
        <dbReference type="PROSITE" id="PS50026"/>
    </source>
</evidence>
<dbReference type="PROSITE" id="PS01186">
    <property type="entry name" value="EGF_2"/>
    <property type="match status" value="2"/>
</dbReference>
<sequence>MSELIVAIRQSNGLNLKVSTSTAQTTTPDPCAGSLCLNNATCAGSSSGYTCKCLPGFTGARCENDVDECLHSPCANNALCHNTFDPDFCASNPCQGQGQCHHNVTSFYCDCFHGYSGQTCQIDVDACLTSPCKNGATCQDLVGDYTCTCPPEFTDKHCQTKIDYCDPSPCRNGGTCRLQGVGYVCDCPDDVIGLNYAFRDDERERYLLTGIIAYPTGLVLGAILCTIFHYLLRPRCCPATKRPSSAVSARSDSSLRDLTFTPPPRYSSLGFRKDTPSQSVI</sequence>
<feature type="transmembrane region" description="Helical" evidence="5">
    <location>
        <begin position="206"/>
        <end position="232"/>
    </location>
</feature>
<reference evidence="7" key="1">
    <citation type="submission" date="2022-11" db="EMBL/GenBank/DDBJ databases">
        <title>Centuries of genome instability and evolution in soft-shell clam transmissible cancer (bioRxiv).</title>
        <authorList>
            <person name="Hart S.F.M."/>
            <person name="Yonemitsu M.A."/>
            <person name="Giersch R.M."/>
            <person name="Beal B.F."/>
            <person name="Arriagada G."/>
            <person name="Davis B.W."/>
            <person name="Ostrander E.A."/>
            <person name="Goff S.P."/>
            <person name="Metzger M.J."/>
        </authorList>
    </citation>
    <scope>NUCLEOTIDE SEQUENCE</scope>
    <source>
        <strain evidence="7">MELC-2E11</strain>
        <tissue evidence="7">Siphon/mantle</tissue>
    </source>
</reference>
<comment type="caution">
    <text evidence="4">Lacks conserved residue(s) required for the propagation of feature annotation.</text>
</comment>
<name>A0ABY7FIQ2_MYAAR</name>
<evidence type="ECO:0000256" key="2">
    <source>
        <dbReference type="ARBA" id="ARBA00022737"/>
    </source>
</evidence>
<feature type="disulfide bond" evidence="4">
    <location>
        <begin position="149"/>
        <end position="158"/>
    </location>
</feature>
<feature type="domain" description="EGF-like" evidence="6">
    <location>
        <begin position="85"/>
        <end position="121"/>
    </location>
</feature>
<keyword evidence="5" id="KW-0812">Transmembrane</keyword>
<feature type="disulfide bond" evidence="4">
    <location>
        <begin position="111"/>
        <end position="120"/>
    </location>
</feature>
<dbReference type="InterPro" id="IPR000152">
    <property type="entry name" value="EGF-type_Asp/Asn_hydroxyl_site"/>
</dbReference>
<protein>
    <submittedName>
        <fullName evidence="7">NOTCH-like protein</fullName>
    </submittedName>
</protein>
<dbReference type="Proteomes" id="UP001164746">
    <property type="component" value="Chromosome 11"/>
</dbReference>
<dbReference type="PANTHER" id="PTHR12916:SF9">
    <property type="entry name" value="NEUROGENIC LOCUS NOTCH HOMOLOG PROTEIN 1-RELATED"/>
    <property type="match status" value="1"/>
</dbReference>
<dbReference type="PROSITE" id="PS00010">
    <property type="entry name" value="ASX_HYDROXYL"/>
    <property type="match status" value="1"/>
</dbReference>
<keyword evidence="5" id="KW-1133">Transmembrane helix</keyword>
<dbReference type="Gene3D" id="2.10.25.10">
    <property type="entry name" value="Laminin"/>
    <property type="match status" value="4"/>
</dbReference>
<dbReference type="CDD" id="cd00054">
    <property type="entry name" value="EGF_CA"/>
    <property type="match status" value="3"/>
</dbReference>
<keyword evidence="3 4" id="KW-1015">Disulfide bond</keyword>
<feature type="domain" description="EGF-like" evidence="6">
    <location>
        <begin position="161"/>
        <end position="197"/>
    </location>
</feature>
<dbReference type="PROSITE" id="PS50026">
    <property type="entry name" value="EGF_3"/>
    <property type="match status" value="4"/>
</dbReference>
<feature type="domain" description="EGF-like" evidence="6">
    <location>
        <begin position="27"/>
        <end position="63"/>
    </location>
</feature>
<accession>A0ABY7FIQ2</accession>
<feature type="disulfide bond" evidence="4">
    <location>
        <begin position="53"/>
        <end position="62"/>
    </location>
</feature>
<keyword evidence="8" id="KW-1185">Reference proteome</keyword>
<dbReference type="SUPFAM" id="SSF57196">
    <property type="entry name" value="EGF/Laminin"/>
    <property type="match status" value="4"/>
</dbReference>
<organism evidence="7 8">
    <name type="scientific">Mya arenaria</name>
    <name type="common">Soft-shell clam</name>
    <dbReference type="NCBI Taxonomy" id="6604"/>
    <lineage>
        <taxon>Eukaryota</taxon>
        <taxon>Metazoa</taxon>
        <taxon>Spiralia</taxon>
        <taxon>Lophotrochozoa</taxon>
        <taxon>Mollusca</taxon>
        <taxon>Bivalvia</taxon>
        <taxon>Autobranchia</taxon>
        <taxon>Heteroconchia</taxon>
        <taxon>Euheterodonta</taxon>
        <taxon>Imparidentia</taxon>
        <taxon>Neoheterodontei</taxon>
        <taxon>Myida</taxon>
        <taxon>Myoidea</taxon>
        <taxon>Myidae</taxon>
        <taxon>Mya</taxon>
    </lineage>
</organism>
<evidence type="ECO:0000256" key="1">
    <source>
        <dbReference type="ARBA" id="ARBA00022536"/>
    </source>
</evidence>
<proteinExistence type="predicted"/>
<gene>
    <name evidence="7" type="ORF">MAR_002411</name>
</gene>
<keyword evidence="2" id="KW-0677">Repeat</keyword>
<dbReference type="InterPro" id="IPR001881">
    <property type="entry name" value="EGF-like_Ca-bd_dom"/>
</dbReference>
<keyword evidence="5" id="KW-0472">Membrane</keyword>
<dbReference type="Pfam" id="PF00008">
    <property type="entry name" value="EGF"/>
    <property type="match status" value="4"/>
</dbReference>
<dbReference type="InterPro" id="IPR000742">
    <property type="entry name" value="EGF"/>
</dbReference>
<evidence type="ECO:0000313" key="7">
    <source>
        <dbReference type="EMBL" id="WAR20573.1"/>
    </source>
</evidence>
<dbReference type="PANTHER" id="PTHR12916">
    <property type="entry name" value="CYTOCHROME C OXIDASE POLYPEPTIDE VIC-2"/>
    <property type="match status" value="1"/>
</dbReference>
<dbReference type="SMART" id="SM00181">
    <property type="entry name" value="EGF"/>
    <property type="match status" value="4"/>
</dbReference>
<dbReference type="PROSITE" id="PS00022">
    <property type="entry name" value="EGF_1"/>
    <property type="match status" value="2"/>
</dbReference>
<dbReference type="SMART" id="SM00179">
    <property type="entry name" value="EGF_CA"/>
    <property type="match status" value="4"/>
</dbReference>